<evidence type="ECO:0000256" key="1">
    <source>
        <dbReference type="SAM" id="MobiDB-lite"/>
    </source>
</evidence>
<organism evidence="2 3">
    <name type="scientific">Cannabis sativa</name>
    <name type="common">Hemp</name>
    <name type="synonym">Marijuana</name>
    <dbReference type="NCBI Taxonomy" id="3483"/>
    <lineage>
        <taxon>Eukaryota</taxon>
        <taxon>Viridiplantae</taxon>
        <taxon>Streptophyta</taxon>
        <taxon>Embryophyta</taxon>
        <taxon>Tracheophyta</taxon>
        <taxon>Spermatophyta</taxon>
        <taxon>Magnoliopsida</taxon>
        <taxon>eudicotyledons</taxon>
        <taxon>Gunneridae</taxon>
        <taxon>Pentapetalae</taxon>
        <taxon>rosids</taxon>
        <taxon>fabids</taxon>
        <taxon>Rosales</taxon>
        <taxon>Cannabaceae</taxon>
        <taxon>Cannabis</taxon>
    </lineage>
</organism>
<evidence type="ECO:0000313" key="3">
    <source>
        <dbReference type="Proteomes" id="UP000525078"/>
    </source>
</evidence>
<dbReference type="InterPro" id="IPR021899">
    <property type="entry name" value="DUF3511"/>
</dbReference>
<comment type="caution">
    <text evidence="2">The sequence shown here is derived from an EMBL/GenBank/DDBJ whole genome shotgun (WGS) entry which is preliminary data.</text>
</comment>
<dbReference type="AlphaFoldDB" id="A0A7J6GKZ1"/>
<feature type="region of interest" description="Disordered" evidence="1">
    <location>
        <begin position="1"/>
        <end position="67"/>
    </location>
</feature>
<gene>
    <name evidence="2" type="ORF">F8388_014094</name>
</gene>
<sequence>MDGFGSGSGATRYGGVGDRRHDIVSGKSYGTMSQVHHGTTRVHSPDPGPVPARTSRASRADLKPWSFGDPEAKRKKRIYKYKVYTVEVVEIVKLNNITEKMLGTTISNALKLNNITP</sequence>
<proteinExistence type="predicted"/>
<protein>
    <submittedName>
        <fullName evidence="2">Uncharacterized protein</fullName>
    </submittedName>
</protein>
<evidence type="ECO:0000313" key="2">
    <source>
        <dbReference type="EMBL" id="KAF4383594.1"/>
    </source>
</evidence>
<reference evidence="2 3" key="1">
    <citation type="journal article" date="2020" name="bioRxiv">
        <title>Sequence and annotation of 42 cannabis genomes reveals extensive copy number variation in cannabinoid synthesis and pathogen resistance genes.</title>
        <authorList>
            <person name="Mckernan K.J."/>
            <person name="Helbert Y."/>
            <person name="Kane L.T."/>
            <person name="Ebling H."/>
            <person name="Zhang L."/>
            <person name="Liu B."/>
            <person name="Eaton Z."/>
            <person name="Mclaughlin S."/>
            <person name="Kingan S."/>
            <person name="Baybayan P."/>
            <person name="Concepcion G."/>
            <person name="Jordan M."/>
            <person name="Riva A."/>
            <person name="Barbazuk W."/>
            <person name="Harkins T."/>
        </authorList>
    </citation>
    <scope>NUCLEOTIDE SEQUENCE [LARGE SCALE GENOMIC DNA]</scope>
    <source>
        <strain evidence="3">cv. Jamaican Lion 4</strain>
        <tissue evidence="2">Leaf</tissue>
    </source>
</reference>
<dbReference type="Proteomes" id="UP000525078">
    <property type="component" value="Unassembled WGS sequence"/>
</dbReference>
<dbReference type="EMBL" id="JAATIP010000052">
    <property type="protein sequence ID" value="KAF4383594.1"/>
    <property type="molecule type" value="Genomic_DNA"/>
</dbReference>
<feature type="compositionally biased region" description="Gly residues" evidence="1">
    <location>
        <begin position="1"/>
        <end position="16"/>
    </location>
</feature>
<accession>A0A7J6GKZ1</accession>
<feature type="compositionally biased region" description="Polar residues" evidence="1">
    <location>
        <begin position="28"/>
        <end position="37"/>
    </location>
</feature>
<dbReference type="Pfam" id="PF12023">
    <property type="entry name" value="DUF3511"/>
    <property type="match status" value="1"/>
</dbReference>
<name>A0A7J6GKZ1_CANSA</name>